<dbReference type="SUPFAM" id="SSF143744">
    <property type="entry name" value="GlcG-like"/>
    <property type="match status" value="1"/>
</dbReference>
<dbReference type="EMBL" id="JAGMWT010000006">
    <property type="protein sequence ID" value="KAH7127135.1"/>
    <property type="molecule type" value="Genomic_DNA"/>
</dbReference>
<dbReference type="OrthoDB" id="5075159at2759"/>
<sequence length="176" mass="18057">MRLPSLSLSLSPLLLALLPLTTCTSLNNTNNLGTSPTQRSTITLSQAQTILSSAYTNATALSIPQNIAVVSPSGFLIAFLHMDNAYLGSIELSQKKARTAVLFNGITSEQLGVQARPDGPLYGIQESNGGLVAFGGGLPIYLDGKLIGGVGVSGGTVEQDTLVAMAGIEGLGGVRV</sequence>
<keyword evidence="3" id="KW-1185">Reference proteome</keyword>
<accession>A0A9P9DWP9</accession>
<dbReference type="InterPro" id="IPR052517">
    <property type="entry name" value="GlcG_carb_metab_protein"/>
</dbReference>
<gene>
    <name evidence="2" type="ORF">B0J11DRAFT_605132</name>
</gene>
<evidence type="ECO:0000313" key="2">
    <source>
        <dbReference type="EMBL" id="KAH7127135.1"/>
    </source>
</evidence>
<dbReference type="Pfam" id="PF03928">
    <property type="entry name" value="HbpS-like"/>
    <property type="match status" value="1"/>
</dbReference>
<protein>
    <recommendedName>
        <fullName evidence="4">DUF336-domain-containing protein</fullName>
    </recommendedName>
</protein>
<evidence type="ECO:0000313" key="3">
    <source>
        <dbReference type="Proteomes" id="UP000700596"/>
    </source>
</evidence>
<evidence type="ECO:0008006" key="4">
    <source>
        <dbReference type="Google" id="ProtNLM"/>
    </source>
</evidence>
<proteinExistence type="predicted"/>
<evidence type="ECO:0000256" key="1">
    <source>
        <dbReference type="SAM" id="SignalP"/>
    </source>
</evidence>
<dbReference type="InterPro" id="IPR038084">
    <property type="entry name" value="PduO/GlcC-like_sf"/>
</dbReference>
<dbReference type="Gene3D" id="3.30.450.150">
    <property type="entry name" value="Haem-degrading domain"/>
    <property type="match status" value="1"/>
</dbReference>
<dbReference type="PANTHER" id="PTHR34309:SF1">
    <property type="entry name" value="PROTEIN GLCG"/>
    <property type="match status" value="1"/>
</dbReference>
<dbReference type="PANTHER" id="PTHR34309">
    <property type="entry name" value="SLR1406 PROTEIN"/>
    <property type="match status" value="1"/>
</dbReference>
<reference evidence="2" key="1">
    <citation type="journal article" date="2021" name="Nat. Commun.">
        <title>Genetic determinants of endophytism in the Arabidopsis root mycobiome.</title>
        <authorList>
            <person name="Mesny F."/>
            <person name="Miyauchi S."/>
            <person name="Thiergart T."/>
            <person name="Pickel B."/>
            <person name="Atanasova L."/>
            <person name="Karlsson M."/>
            <person name="Huettel B."/>
            <person name="Barry K.W."/>
            <person name="Haridas S."/>
            <person name="Chen C."/>
            <person name="Bauer D."/>
            <person name="Andreopoulos W."/>
            <person name="Pangilinan J."/>
            <person name="LaButti K."/>
            <person name="Riley R."/>
            <person name="Lipzen A."/>
            <person name="Clum A."/>
            <person name="Drula E."/>
            <person name="Henrissat B."/>
            <person name="Kohler A."/>
            <person name="Grigoriev I.V."/>
            <person name="Martin F.M."/>
            <person name="Hacquard S."/>
        </authorList>
    </citation>
    <scope>NUCLEOTIDE SEQUENCE</scope>
    <source>
        <strain evidence="2">MPI-CAGE-CH-0243</strain>
    </source>
</reference>
<organism evidence="2 3">
    <name type="scientific">Dendryphion nanum</name>
    <dbReference type="NCBI Taxonomy" id="256645"/>
    <lineage>
        <taxon>Eukaryota</taxon>
        <taxon>Fungi</taxon>
        <taxon>Dikarya</taxon>
        <taxon>Ascomycota</taxon>
        <taxon>Pezizomycotina</taxon>
        <taxon>Dothideomycetes</taxon>
        <taxon>Pleosporomycetidae</taxon>
        <taxon>Pleosporales</taxon>
        <taxon>Torulaceae</taxon>
        <taxon>Dendryphion</taxon>
    </lineage>
</organism>
<dbReference type="Proteomes" id="UP000700596">
    <property type="component" value="Unassembled WGS sequence"/>
</dbReference>
<dbReference type="InterPro" id="IPR005624">
    <property type="entry name" value="PduO/GlcC-like"/>
</dbReference>
<dbReference type="AlphaFoldDB" id="A0A9P9DWP9"/>
<feature type="signal peptide" evidence="1">
    <location>
        <begin position="1"/>
        <end position="23"/>
    </location>
</feature>
<name>A0A9P9DWP9_9PLEO</name>
<comment type="caution">
    <text evidence="2">The sequence shown here is derived from an EMBL/GenBank/DDBJ whole genome shotgun (WGS) entry which is preliminary data.</text>
</comment>
<feature type="chain" id="PRO_5040329206" description="DUF336-domain-containing protein" evidence="1">
    <location>
        <begin position="24"/>
        <end position="176"/>
    </location>
</feature>
<keyword evidence="1" id="KW-0732">Signal</keyword>